<gene>
    <name evidence="3" type="ORF">GGR14_000731</name>
</gene>
<dbReference type="Pfam" id="PF12836">
    <property type="entry name" value="HHH_3"/>
    <property type="match status" value="1"/>
</dbReference>
<comment type="caution">
    <text evidence="3">The sequence shown here is derived from an EMBL/GenBank/DDBJ whole genome shotgun (WGS) entry which is preliminary data.</text>
</comment>
<keyword evidence="4" id="KW-1185">Reference proteome</keyword>
<sequence>MFIRKSEKKGIITLGILTMALFVLPRTIHKSECPVFLIPYSRLSDTTQTVSPKPLVIELNSADSTALVSIRGIGPYYASKILRYREQLGGFHATRQLKEMKFQYLNNIDSLLPHFSVNPALIRKKELDTMSFKSVLHHPYLVYEDVQLIFNAKRKYGKINYSILESQKVLPLFKLKKIKPYFK</sequence>
<keyword evidence="3" id="KW-0689">Ribosomal protein</keyword>
<keyword evidence="3" id="KW-0687">Ribonucleoprotein</keyword>
<name>A0A7W6HU14_9BACT</name>
<dbReference type="Gene3D" id="1.10.150.280">
    <property type="entry name" value="AF1531-like domain"/>
    <property type="match status" value="1"/>
</dbReference>
<organism evidence="3 4">
    <name type="scientific">Butyricimonas faecihominis</name>
    <dbReference type="NCBI Taxonomy" id="1472416"/>
    <lineage>
        <taxon>Bacteria</taxon>
        <taxon>Pseudomonadati</taxon>
        <taxon>Bacteroidota</taxon>
        <taxon>Bacteroidia</taxon>
        <taxon>Bacteroidales</taxon>
        <taxon>Odoribacteraceae</taxon>
        <taxon>Butyricimonas</taxon>
    </lineage>
</organism>
<feature type="active site" evidence="2">
    <location>
        <position position="80"/>
    </location>
</feature>
<dbReference type="SUPFAM" id="SSF47781">
    <property type="entry name" value="RuvA domain 2-like"/>
    <property type="match status" value="1"/>
</dbReference>
<evidence type="ECO:0000313" key="4">
    <source>
        <dbReference type="Proteomes" id="UP000546007"/>
    </source>
</evidence>
<evidence type="ECO:0000313" key="3">
    <source>
        <dbReference type="EMBL" id="MBB4024970.1"/>
    </source>
</evidence>
<dbReference type="PROSITE" id="PS00513">
    <property type="entry name" value="ADENYLOSUCCIN_SYN_2"/>
    <property type="match status" value="1"/>
</dbReference>
<keyword evidence="1" id="KW-0342">GTP-binding</keyword>
<dbReference type="InterPro" id="IPR033128">
    <property type="entry name" value="Adenylosuccin_syn_Lys_AS"/>
</dbReference>
<dbReference type="GO" id="GO:0005525">
    <property type="term" value="F:GTP binding"/>
    <property type="evidence" value="ECO:0007669"/>
    <property type="project" value="UniProtKB-KW"/>
</dbReference>
<dbReference type="AlphaFoldDB" id="A0A7W6HU14"/>
<keyword evidence="1" id="KW-0547">Nucleotide-binding</keyword>
<proteinExistence type="predicted"/>
<dbReference type="GO" id="GO:0005840">
    <property type="term" value="C:ribosome"/>
    <property type="evidence" value="ECO:0007669"/>
    <property type="project" value="UniProtKB-KW"/>
</dbReference>
<evidence type="ECO:0000256" key="1">
    <source>
        <dbReference type="ARBA" id="ARBA00023134"/>
    </source>
</evidence>
<dbReference type="EMBL" id="JACIES010000001">
    <property type="protein sequence ID" value="MBB4024970.1"/>
    <property type="molecule type" value="Genomic_DNA"/>
</dbReference>
<evidence type="ECO:0000256" key="2">
    <source>
        <dbReference type="PROSITE-ProRule" id="PRU10134"/>
    </source>
</evidence>
<protein>
    <submittedName>
        <fullName evidence="3">Ribosomal protein S13</fullName>
    </submittedName>
</protein>
<dbReference type="Proteomes" id="UP000546007">
    <property type="component" value="Unassembled WGS sequence"/>
</dbReference>
<dbReference type="GeneID" id="93101183"/>
<dbReference type="OrthoDB" id="981124at2"/>
<dbReference type="RefSeq" id="WP_124317426.1">
    <property type="nucleotide sequence ID" value="NZ_AP028155.1"/>
</dbReference>
<reference evidence="3 4" key="1">
    <citation type="submission" date="2020-08" db="EMBL/GenBank/DDBJ databases">
        <title>Genomic Encyclopedia of Type Strains, Phase IV (KMG-IV): sequencing the most valuable type-strain genomes for metagenomic binning, comparative biology and taxonomic classification.</title>
        <authorList>
            <person name="Goeker M."/>
        </authorList>
    </citation>
    <scope>NUCLEOTIDE SEQUENCE [LARGE SCALE GENOMIC DNA]</scope>
    <source>
        <strain evidence="3 4">DSM 105721</strain>
    </source>
</reference>
<accession>A0A7W6HU14</accession>
<dbReference type="InterPro" id="IPR010994">
    <property type="entry name" value="RuvA_2-like"/>
</dbReference>